<reference evidence="1 2" key="1">
    <citation type="submission" date="2018-05" db="EMBL/GenBank/DDBJ databases">
        <title>Genomic Encyclopedia of Type Strains, Phase IV (KMG-IV): sequencing the most valuable type-strain genomes for metagenomic binning, comparative biology and taxonomic classification.</title>
        <authorList>
            <person name="Goeker M."/>
        </authorList>
    </citation>
    <scope>NUCLEOTIDE SEQUENCE [LARGE SCALE GENOMIC DNA]</scope>
    <source>
        <strain evidence="1 2">DSM 2626</strain>
    </source>
</reference>
<gene>
    <name evidence="1" type="ORF">C8D77_11547</name>
</gene>
<dbReference type="RefSeq" id="WP_154674715.1">
    <property type="nucleotide sequence ID" value="NZ_QGGH01000015.1"/>
</dbReference>
<proteinExistence type="predicted"/>
<dbReference type="AlphaFoldDB" id="A0A8E2W7D1"/>
<evidence type="ECO:0000313" key="1">
    <source>
        <dbReference type="EMBL" id="PWJ87608.1"/>
    </source>
</evidence>
<dbReference type="Proteomes" id="UP000245631">
    <property type="component" value="Unassembled WGS sequence"/>
</dbReference>
<dbReference type="EMBL" id="QGGH01000015">
    <property type="protein sequence ID" value="PWJ87608.1"/>
    <property type="molecule type" value="Genomic_DNA"/>
</dbReference>
<evidence type="ECO:0000313" key="2">
    <source>
        <dbReference type="Proteomes" id="UP000245631"/>
    </source>
</evidence>
<protein>
    <submittedName>
        <fullName evidence="1">Uncharacterized protein</fullName>
    </submittedName>
</protein>
<comment type="caution">
    <text evidence="1">The sequence shown here is derived from an EMBL/GenBank/DDBJ whole genome shotgun (WGS) entry which is preliminary data.</text>
</comment>
<name>A0A8E2W7D1_RHILI</name>
<accession>A0A8E2W7D1</accession>
<organism evidence="1 2">
    <name type="scientific">Rhizobium loti</name>
    <name type="common">Mesorhizobium loti</name>
    <dbReference type="NCBI Taxonomy" id="381"/>
    <lineage>
        <taxon>Bacteria</taxon>
        <taxon>Pseudomonadati</taxon>
        <taxon>Pseudomonadota</taxon>
        <taxon>Alphaproteobacteria</taxon>
        <taxon>Hyphomicrobiales</taxon>
        <taxon>Phyllobacteriaceae</taxon>
        <taxon>Mesorhizobium</taxon>
    </lineage>
</organism>
<dbReference type="GeneID" id="66686388"/>
<sequence>MLLSFLRSIDRDVTREMNIGRGHALPYEERTAKAAPKAQKEAQKNFLHILQ</sequence>